<comment type="caution">
    <text evidence="2">The sequence shown here is derived from an EMBL/GenBank/DDBJ whole genome shotgun (WGS) entry which is preliminary data.</text>
</comment>
<dbReference type="EMBL" id="JAAGBB010000052">
    <property type="protein sequence ID" value="MBR0668281.1"/>
    <property type="molecule type" value="Genomic_DNA"/>
</dbReference>
<organism evidence="2 3">
    <name type="scientific">Plastoroseomonas hellenica</name>
    <dbReference type="NCBI Taxonomy" id="2687306"/>
    <lineage>
        <taxon>Bacteria</taxon>
        <taxon>Pseudomonadati</taxon>
        <taxon>Pseudomonadota</taxon>
        <taxon>Alphaproteobacteria</taxon>
        <taxon>Acetobacterales</taxon>
        <taxon>Acetobacteraceae</taxon>
        <taxon>Plastoroseomonas</taxon>
    </lineage>
</organism>
<keyword evidence="3" id="KW-1185">Reference proteome</keyword>
<sequence>MSASIIPFPEGGRSRTGSPIPDCASGEDVKLTKRGQDLLHAVVRGRTVRDRQRALDEWFKDEDVITEAARRVIVTLARIEREER</sequence>
<dbReference type="RefSeq" id="WP_211856059.1">
    <property type="nucleotide sequence ID" value="NZ_JAAGBB010000052.1"/>
</dbReference>
<evidence type="ECO:0000256" key="1">
    <source>
        <dbReference type="SAM" id="MobiDB-lite"/>
    </source>
</evidence>
<proteinExistence type="predicted"/>
<feature type="region of interest" description="Disordered" evidence="1">
    <location>
        <begin position="1"/>
        <end position="22"/>
    </location>
</feature>
<accession>A0ABS5F6X8</accession>
<gene>
    <name evidence="2" type="ORF">GXW71_28270</name>
</gene>
<reference evidence="3" key="1">
    <citation type="journal article" date="2021" name="Syst. Appl. Microbiol.">
        <title>Roseomonas hellenica sp. nov., isolated from roots of wild-growing Alkanna tinctoria.</title>
        <authorList>
            <person name="Rat A."/>
            <person name="Naranjo H.D."/>
            <person name="Lebbe L."/>
            <person name="Cnockaert M."/>
            <person name="Krigas N."/>
            <person name="Grigoriadou K."/>
            <person name="Maloupa E."/>
            <person name="Willems A."/>
        </authorList>
    </citation>
    <scope>NUCLEOTIDE SEQUENCE [LARGE SCALE GENOMIC DNA]</scope>
    <source>
        <strain evidence="3">LMG 31523</strain>
    </source>
</reference>
<evidence type="ECO:0000313" key="3">
    <source>
        <dbReference type="Proteomes" id="UP001196870"/>
    </source>
</evidence>
<dbReference type="Proteomes" id="UP001196870">
    <property type="component" value="Unassembled WGS sequence"/>
</dbReference>
<name>A0ABS5F6X8_9PROT</name>
<evidence type="ECO:0000313" key="2">
    <source>
        <dbReference type="EMBL" id="MBR0668281.1"/>
    </source>
</evidence>
<protein>
    <submittedName>
        <fullName evidence="2">Uncharacterized protein</fullName>
    </submittedName>
</protein>